<protein>
    <submittedName>
        <fullName evidence="1">Uncharacterized protein</fullName>
    </submittedName>
</protein>
<accession>A0A0C9XJA9</accession>
<sequence length="127" mass="13879">NIKDLGEAQPPSTAHCRNLSPIGIFNHGQKPAPPKWVIIAVESGEGLAQIHEKGFQGVRGELLHQLGHERELKGSARRVDTFSVSIGGGSFLPYRERIGTLNLGSQYVELEIDFLVSVHPSIFKKNG</sequence>
<evidence type="ECO:0000313" key="2">
    <source>
        <dbReference type="Proteomes" id="UP000054477"/>
    </source>
</evidence>
<dbReference type="AlphaFoldDB" id="A0A0C9XJA9"/>
<organism evidence="1 2">
    <name type="scientific">Laccaria amethystina LaAM-08-1</name>
    <dbReference type="NCBI Taxonomy" id="1095629"/>
    <lineage>
        <taxon>Eukaryota</taxon>
        <taxon>Fungi</taxon>
        <taxon>Dikarya</taxon>
        <taxon>Basidiomycota</taxon>
        <taxon>Agaricomycotina</taxon>
        <taxon>Agaricomycetes</taxon>
        <taxon>Agaricomycetidae</taxon>
        <taxon>Agaricales</taxon>
        <taxon>Agaricineae</taxon>
        <taxon>Hydnangiaceae</taxon>
        <taxon>Laccaria</taxon>
    </lineage>
</organism>
<keyword evidence="2" id="KW-1185">Reference proteome</keyword>
<gene>
    <name evidence="1" type="ORF">K443DRAFT_98401</name>
</gene>
<feature type="non-terminal residue" evidence="1">
    <location>
        <position position="1"/>
    </location>
</feature>
<reference evidence="1 2" key="1">
    <citation type="submission" date="2014-04" db="EMBL/GenBank/DDBJ databases">
        <authorList>
            <consortium name="DOE Joint Genome Institute"/>
            <person name="Kuo A."/>
            <person name="Kohler A."/>
            <person name="Nagy L.G."/>
            <person name="Floudas D."/>
            <person name="Copeland A."/>
            <person name="Barry K.W."/>
            <person name="Cichocki N."/>
            <person name="Veneault-Fourrey C."/>
            <person name="LaButti K."/>
            <person name="Lindquist E.A."/>
            <person name="Lipzen A."/>
            <person name="Lundell T."/>
            <person name="Morin E."/>
            <person name="Murat C."/>
            <person name="Sun H."/>
            <person name="Tunlid A."/>
            <person name="Henrissat B."/>
            <person name="Grigoriev I.V."/>
            <person name="Hibbett D.S."/>
            <person name="Martin F."/>
            <person name="Nordberg H.P."/>
            <person name="Cantor M.N."/>
            <person name="Hua S.X."/>
        </authorList>
    </citation>
    <scope>NUCLEOTIDE SEQUENCE [LARGE SCALE GENOMIC DNA]</scope>
    <source>
        <strain evidence="1 2">LaAM-08-1</strain>
    </source>
</reference>
<evidence type="ECO:0000313" key="1">
    <source>
        <dbReference type="EMBL" id="KIK01529.1"/>
    </source>
</evidence>
<proteinExistence type="predicted"/>
<name>A0A0C9XJA9_9AGAR</name>
<reference evidence="2" key="2">
    <citation type="submission" date="2015-01" db="EMBL/GenBank/DDBJ databases">
        <title>Evolutionary Origins and Diversification of the Mycorrhizal Mutualists.</title>
        <authorList>
            <consortium name="DOE Joint Genome Institute"/>
            <consortium name="Mycorrhizal Genomics Consortium"/>
            <person name="Kohler A."/>
            <person name="Kuo A."/>
            <person name="Nagy L.G."/>
            <person name="Floudas D."/>
            <person name="Copeland A."/>
            <person name="Barry K.W."/>
            <person name="Cichocki N."/>
            <person name="Veneault-Fourrey C."/>
            <person name="LaButti K."/>
            <person name="Lindquist E.A."/>
            <person name="Lipzen A."/>
            <person name="Lundell T."/>
            <person name="Morin E."/>
            <person name="Murat C."/>
            <person name="Riley R."/>
            <person name="Ohm R."/>
            <person name="Sun H."/>
            <person name="Tunlid A."/>
            <person name="Henrissat B."/>
            <person name="Grigoriev I.V."/>
            <person name="Hibbett D.S."/>
            <person name="Martin F."/>
        </authorList>
    </citation>
    <scope>NUCLEOTIDE SEQUENCE [LARGE SCALE GENOMIC DNA]</scope>
    <source>
        <strain evidence="2">LaAM-08-1</strain>
    </source>
</reference>
<dbReference type="Proteomes" id="UP000054477">
    <property type="component" value="Unassembled WGS sequence"/>
</dbReference>
<dbReference type="EMBL" id="KN838605">
    <property type="protein sequence ID" value="KIK01529.1"/>
    <property type="molecule type" value="Genomic_DNA"/>
</dbReference>
<dbReference type="HOGENOM" id="CLU_1975774_0_0_1"/>